<dbReference type="RefSeq" id="WP_120524134.1">
    <property type="nucleotide sequence ID" value="NZ_JABFJV010000013.1"/>
</dbReference>
<dbReference type="Proteomes" id="UP000563426">
    <property type="component" value="Unassembled WGS sequence"/>
</dbReference>
<keyword evidence="5" id="KW-1185">Reference proteome</keyword>
<feature type="compositionally biased region" description="Pro residues" evidence="2">
    <location>
        <begin position="169"/>
        <end position="188"/>
    </location>
</feature>
<accession>A0A3A8ITS7</accession>
<reference evidence="4 5" key="1">
    <citation type="submission" date="2020-05" db="EMBL/GenBank/DDBJ databases">
        <authorList>
            <person name="Whitworth D."/>
        </authorList>
    </citation>
    <scope>NUCLEOTIDE SEQUENCE [LARGE SCALE GENOMIC DNA]</scope>
    <source>
        <strain evidence="4 5">AB043B</strain>
    </source>
</reference>
<organism evidence="4 5">
    <name type="scientific">Corallococcus exercitus</name>
    <dbReference type="NCBI Taxonomy" id="2316736"/>
    <lineage>
        <taxon>Bacteria</taxon>
        <taxon>Pseudomonadati</taxon>
        <taxon>Myxococcota</taxon>
        <taxon>Myxococcia</taxon>
        <taxon>Myxococcales</taxon>
        <taxon>Cystobacterineae</taxon>
        <taxon>Myxococcaceae</taxon>
        <taxon>Corallococcus</taxon>
    </lineage>
</organism>
<evidence type="ECO:0000256" key="3">
    <source>
        <dbReference type="SAM" id="SignalP"/>
    </source>
</evidence>
<evidence type="ECO:0000313" key="4">
    <source>
        <dbReference type="EMBL" id="NOK32452.1"/>
    </source>
</evidence>
<keyword evidence="3" id="KW-0732">Signal</keyword>
<feature type="coiled-coil region" evidence="1">
    <location>
        <begin position="55"/>
        <end position="82"/>
    </location>
</feature>
<proteinExistence type="predicted"/>
<sequence>MRILGMLAVVGGLVTSGMAHAQAPAPLPRPAAPPALDKASDVPDSQKLERSTQALGGMREALRQVLEKVEEARRTKDVVKLNCANEKLTQIKGLLRISEQADVALQEAVSKSEAAPGEHEFTKVMIAQQKVGQLRSEAEECIGQLAFRTDENLFVEVEEPDNLPGGDPTRPPPPPDLVVRPPPASPVD</sequence>
<keyword evidence="1" id="KW-0175">Coiled coil</keyword>
<feature type="chain" id="PRO_5044076155" evidence="3">
    <location>
        <begin position="22"/>
        <end position="188"/>
    </location>
</feature>
<dbReference type="EMBL" id="JABFJV010000013">
    <property type="protein sequence ID" value="NOK32452.1"/>
    <property type="molecule type" value="Genomic_DNA"/>
</dbReference>
<name>A0A3A8ITS7_9BACT</name>
<dbReference type="OrthoDB" id="5501658at2"/>
<evidence type="ECO:0000256" key="1">
    <source>
        <dbReference type="SAM" id="Coils"/>
    </source>
</evidence>
<feature type="region of interest" description="Disordered" evidence="2">
    <location>
        <begin position="156"/>
        <end position="188"/>
    </location>
</feature>
<comment type="caution">
    <text evidence="4">The sequence shown here is derived from an EMBL/GenBank/DDBJ whole genome shotgun (WGS) entry which is preliminary data.</text>
</comment>
<feature type="region of interest" description="Disordered" evidence="2">
    <location>
        <begin position="22"/>
        <end position="45"/>
    </location>
</feature>
<protein>
    <submittedName>
        <fullName evidence="4">Uncharacterized protein</fullName>
    </submittedName>
</protein>
<evidence type="ECO:0000256" key="2">
    <source>
        <dbReference type="SAM" id="MobiDB-lite"/>
    </source>
</evidence>
<gene>
    <name evidence="4" type="ORF">HMI49_04475</name>
</gene>
<dbReference type="AlphaFoldDB" id="A0A3A8ITS7"/>
<evidence type="ECO:0000313" key="5">
    <source>
        <dbReference type="Proteomes" id="UP000563426"/>
    </source>
</evidence>
<feature type="signal peptide" evidence="3">
    <location>
        <begin position="1"/>
        <end position="21"/>
    </location>
</feature>